<evidence type="ECO:0000256" key="1">
    <source>
        <dbReference type="ARBA" id="ARBA00022605"/>
    </source>
</evidence>
<comment type="caution">
    <text evidence="8">The sequence shown here is derived from an EMBL/GenBank/DDBJ whole genome shotgun (WGS) entry which is preliminary data.</text>
</comment>
<dbReference type="GO" id="GO:0000287">
    <property type="term" value="F:magnesium ion binding"/>
    <property type="evidence" value="ECO:0007669"/>
    <property type="project" value="UniProtKB-UniRule"/>
</dbReference>
<comment type="pathway">
    <text evidence="7">Metabolic intermediate biosynthesis; chorismate biosynthesis; chorismate from D-erythrose 4-phosphate and phosphoenolpyruvate: step 5/7.</text>
</comment>
<comment type="caution">
    <text evidence="7">Lacks conserved residue(s) required for the propagation of feature annotation.</text>
</comment>
<dbReference type="InterPro" id="IPR027417">
    <property type="entry name" value="P-loop_NTPase"/>
</dbReference>
<dbReference type="PRINTS" id="PR01100">
    <property type="entry name" value="SHIKIMTKNASE"/>
</dbReference>
<sequence length="189" mass="21080">MNYIPSRPIIVSGIKHCGKSTLGRRLADELGLKFHDLDDLVVDLCRENRGGPDAITWEPREIYRRLGKSGFQELEIGALKRLSEQGGLYVLALGGGTPDNPDALPVLSGLGIMVYLYEEAEVLFSRIAARGIPPFLDEKAPWESFLELFRHRDTLYRSTADLVVELNGADVQDGAARIRKSLQEMDNVR</sequence>
<feature type="binding site" evidence="7">
    <location>
        <position position="95"/>
    </location>
    <ligand>
        <name>substrate</name>
    </ligand>
</feature>
<dbReference type="Gene3D" id="3.40.50.300">
    <property type="entry name" value="P-loop containing nucleotide triphosphate hydrolases"/>
    <property type="match status" value="1"/>
</dbReference>
<keyword evidence="6 7" id="KW-0057">Aromatic amino acid biosynthesis</keyword>
<keyword evidence="9" id="KW-1185">Reference proteome</keyword>
<keyword evidence="7" id="KW-0460">Magnesium</keyword>
<evidence type="ECO:0000256" key="6">
    <source>
        <dbReference type="ARBA" id="ARBA00023141"/>
    </source>
</evidence>
<comment type="catalytic activity">
    <reaction evidence="7">
        <text>shikimate + ATP = 3-phosphoshikimate + ADP + H(+)</text>
        <dbReference type="Rhea" id="RHEA:13121"/>
        <dbReference type="ChEBI" id="CHEBI:15378"/>
        <dbReference type="ChEBI" id="CHEBI:30616"/>
        <dbReference type="ChEBI" id="CHEBI:36208"/>
        <dbReference type="ChEBI" id="CHEBI:145989"/>
        <dbReference type="ChEBI" id="CHEBI:456216"/>
        <dbReference type="EC" id="2.7.1.71"/>
    </reaction>
</comment>
<dbReference type="GO" id="GO:0005524">
    <property type="term" value="F:ATP binding"/>
    <property type="evidence" value="ECO:0007669"/>
    <property type="project" value="UniProtKB-UniRule"/>
</dbReference>
<keyword evidence="7" id="KW-0963">Cytoplasm</keyword>
<dbReference type="AlphaFoldDB" id="A0A1Y1RVE3"/>
<feature type="binding site" evidence="7">
    <location>
        <position position="152"/>
    </location>
    <ligand>
        <name>substrate</name>
    </ligand>
</feature>
<organism evidence="8 9">
    <name type="scientific">Marispirochaeta aestuarii</name>
    <dbReference type="NCBI Taxonomy" id="1963862"/>
    <lineage>
        <taxon>Bacteria</taxon>
        <taxon>Pseudomonadati</taxon>
        <taxon>Spirochaetota</taxon>
        <taxon>Spirochaetia</taxon>
        <taxon>Spirochaetales</taxon>
        <taxon>Spirochaetaceae</taxon>
        <taxon>Marispirochaeta</taxon>
    </lineage>
</organism>
<evidence type="ECO:0000256" key="4">
    <source>
        <dbReference type="ARBA" id="ARBA00022777"/>
    </source>
</evidence>
<evidence type="ECO:0000256" key="5">
    <source>
        <dbReference type="ARBA" id="ARBA00022840"/>
    </source>
</evidence>
<dbReference type="EC" id="2.7.1.71" evidence="7"/>
<keyword evidence="3 7" id="KW-0547">Nucleotide-binding</keyword>
<keyword evidence="1 7" id="KW-0028">Amino-acid biosynthesis</keyword>
<comment type="cofactor">
    <cofactor evidence="7">
        <name>Mg(2+)</name>
        <dbReference type="ChEBI" id="CHEBI:18420"/>
    </cofactor>
    <text evidence="7">Binds 1 Mg(2+) ion per subunit.</text>
</comment>
<dbReference type="InterPro" id="IPR000623">
    <property type="entry name" value="Shikimate_kinase/TSH1"/>
</dbReference>
<keyword evidence="2 7" id="KW-0808">Transferase</keyword>
<dbReference type="OrthoDB" id="359948at2"/>
<evidence type="ECO:0000256" key="2">
    <source>
        <dbReference type="ARBA" id="ARBA00022679"/>
    </source>
</evidence>
<comment type="function">
    <text evidence="7">Catalyzes the specific phosphorylation of the 3-hydroxyl group of shikimic acid using ATP as a cosubstrate.</text>
</comment>
<dbReference type="STRING" id="1963862.B4O97_14790"/>
<reference evidence="8 9" key="1">
    <citation type="submission" date="2017-03" db="EMBL/GenBank/DDBJ databases">
        <title>Draft Genome sequence of Marispirochaeta sp. strain JC444.</title>
        <authorList>
            <person name="Shivani Y."/>
            <person name="Subhash Y."/>
            <person name="Sasikala C."/>
            <person name="Ramana C."/>
        </authorList>
    </citation>
    <scope>NUCLEOTIDE SEQUENCE [LARGE SCALE GENOMIC DNA]</scope>
    <source>
        <strain evidence="8 9">JC444</strain>
    </source>
</reference>
<accession>A0A1Y1RVE3</accession>
<gene>
    <name evidence="7" type="primary">aroK</name>
    <name evidence="8" type="ORF">B4O97_14790</name>
</gene>
<dbReference type="InterPro" id="IPR031322">
    <property type="entry name" value="Shikimate/glucono_kinase"/>
</dbReference>
<protein>
    <recommendedName>
        <fullName evidence="7">Shikimate kinase</fullName>
        <shortName evidence="7">SK</shortName>
        <ecNumber evidence="7">2.7.1.71</ecNumber>
    </recommendedName>
</protein>
<dbReference type="RefSeq" id="WP_083051970.1">
    <property type="nucleotide sequence ID" value="NZ_MWQY01000017.1"/>
</dbReference>
<feature type="binding site" evidence="7">
    <location>
        <begin position="16"/>
        <end position="21"/>
    </location>
    <ligand>
        <name>ATP</name>
        <dbReference type="ChEBI" id="CHEBI:30616"/>
    </ligand>
</feature>
<name>A0A1Y1RVE3_9SPIO</name>
<feature type="binding site" evidence="7">
    <location>
        <position position="38"/>
    </location>
    <ligand>
        <name>substrate</name>
    </ligand>
</feature>
<comment type="similarity">
    <text evidence="7">Belongs to the shikimate kinase family.</text>
</comment>
<keyword evidence="5 7" id="KW-0067">ATP-binding</keyword>
<comment type="subcellular location">
    <subcellularLocation>
        <location evidence="7">Cytoplasm</location>
    </subcellularLocation>
</comment>
<evidence type="ECO:0000256" key="3">
    <source>
        <dbReference type="ARBA" id="ARBA00022741"/>
    </source>
</evidence>
<dbReference type="GO" id="GO:0004765">
    <property type="term" value="F:shikimate kinase activity"/>
    <property type="evidence" value="ECO:0007669"/>
    <property type="project" value="UniProtKB-UniRule"/>
</dbReference>
<keyword evidence="7" id="KW-0479">Metal-binding</keyword>
<feature type="binding site" evidence="7">
    <location>
        <position position="130"/>
    </location>
    <ligand>
        <name>ATP</name>
        <dbReference type="ChEBI" id="CHEBI:30616"/>
    </ligand>
</feature>
<dbReference type="PANTHER" id="PTHR21087">
    <property type="entry name" value="SHIKIMATE KINASE"/>
    <property type="match status" value="1"/>
</dbReference>
<dbReference type="PANTHER" id="PTHR21087:SF16">
    <property type="entry name" value="SHIKIMATE KINASE 1, CHLOROPLASTIC"/>
    <property type="match status" value="1"/>
</dbReference>
<dbReference type="UniPathway" id="UPA00053">
    <property type="reaction ID" value="UER00088"/>
</dbReference>
<evidence type="ECO:0000313" key="8">
    <source>
        <dbReference type="EMBL" id="ORC33924.1"/>
    </source>
</evidence>
<proteinExistence type="inferred from homology"/>
<dbReference type="HAMAP" id="MF_00109">
    <property type="entry name" value="Shikimate_kinase"/>
    <property type="match status" value="1"/>
</dbReference>
<keyword evidence="4 7" id="KW-0418">Kinase</keyword>
<dbReference type="GO" id="GO:0009073">
    <property type="term" value="P:aromatic amino acid family biosynthetic process"/>
    <property type="evidence" value="ECO:0007669"/>
    <property type="project" value="UniProtKB-KW"/>
</dbReference>
<dbReference type="EMBL" id="MWQY01000017">
    <property type="protein sequence ID" value="ORC33924.1"/>
    <property type="molecule type" value="Genomic_DNA"/>
</dbReference>
<dbReference type="SUPFAM" id="SSF52540">
    <property type="entry name" value="P-loop containing nucleoside triphosphate hydrolases"/>
    <property type="match status" value="1"/>
</dbReference>
<dbReference type="GO" id="GO:0009423">
    <property type="term" value="P:chorismate biosynthetic process"/>
    <property type="evidence" value="ECO:0007669"/>
    <property type="project" value="UniProtKB-UniRule"/>
</dbReference>
<dbReference type="GO" id="GO:0005829">
    <property type="term" value="C:cytosol"/>
    <property type="evidence" value="ECO:0007669"/>
    <property type="project" value="TreeGrafter"/>
</dbReference>
<dbReference type="Pfam" id="PF01202">
    <property type="entry name" value="SKI"/>
    <property type="match status" value="1"/>
</dbReference>
<evidence type="ECO:0000256" key="7">
    <source>
        <dbReference type="HAMAP-Rule" id="MF_00109"/>
    </source>
</evidence>
<dbReference type="GO" id="GO:0008652">
    <property type="term" value="P:amino acid biosynthetic process"/>
    <property type="evidence" value="ECO:0007669"/>
    <property type="project" value="UniProtKB-KW"/>
</dbReference>
<comment type="subunit">
    <text evidence="7">Monomer.</text>
</comment>
<dbReference type="Proteomes" id="UP000192343">
    <property type="component" value="Unassembled WGS sequence"/>
</dbReference>
<evidence type="ECO:0000313" key="9">
    <source>
        <dbReference type="Proteomes" id="UP000192343"/>
    </source>
</evidence>
<feature type="binding site" evidence="7">
    <location>
        <position position="20"/>
    </location>
    <ligand>
        <name>Mg(2+)</name>
        <dbReference type="ChEBI" id="CHEBI:18420"/>
    </ligand>
</feature>